<feature type="region of interest" description="Disordered" evidence="2">
    <location>
        <begin position="1170"/>
        <end position="1260"/>
    </location>
</feature>
<dbReference type="KEGG" id="phu:Phum_PHUM491810"/>
<evidence type="ECO:0000313" key="4">
    <source>
        <dbReference type="EMBL" id="EEB17872.1"/>
    </source>
</evidence>
<accession>E0VWW6</accession>
<feature type="compositionally biased region" description="Polar residues" evidence="2">
    <location>
        <begin position="489"/>
        <end position="504"/>
    </location>
</feature>
<dbReference type="EMBL" id="AAZO01005945">
    <property type="status" value="NOT_ANNOTATED_CDS"/>
    <property type="molecule type" value="Genomic_DNA"/>
</dbReference>
<keyword evidence="1" id="KW-0175">Coiled coil</keyword>
<feature type="coiled-coil region" evidence="1">
    <location>
        <begin position="324"/>
        <end position="382"/>
    </location>
</feature>
<dbReference type="GeneID" id="8235848"/>
<dbReference type="VEuPathDB" id="VectorBase:PHUM491810"/>
<feature type="compositionally biased region" description="Basic and acidic residues" evidence="2">
    <location>
        <begin position="864"/>
        <end position="878"/>
    </location>
</feature>
<feature type="compositionally biased region" description="Polar residues" evidence="2">
    <location>
        <begin position="1183"/>
        <end position="1204"/>
    </location>
</feature>
<dbReference type="InParanoid" id="E0VWW6"/>
<dbReference type="OMA" id="MLRVWQD"/>
<feature type="compositionally biased region" description="Basic and acidic residues" evidence="2">
    <location>
        <begin position="1273"/>
        <end position="1287"/>
    </location>
</feature>
<feature type="compositionally biased region" description="Polar residues" evidence="2">
    <location>
        <begin position="1001"/>
        <end position="1029"/>
    </location>
</feature>
<proteinExistence type="predicted"/>
<sequence>MGGPPLPPPLLRTEADPAPGVEQPDMAGLKLLPQQEIPTPKAKMKTINWNKIPNHKVVGKNNIWSIVARSHQHTPMVDLDWAEMEGLFCQQTPAIQTLTASPRLGREIHEPDRKRKETSEIVLLDGKRSLNVNIFLKQFRSSNEDIIQLIKDGGHDDIGAEKLRGLLKILPEIDELEMLKSFDGDKSKLGNAEKFLMQLISVPNYKLRIESMLLKEEFAANMGYLEPSINSMIVAGEDLMTNKQLQELLYMVVVAGNFLNFGGYAGNAAGVKLTSLQKLTDIRANKPGMNLIHYVAMQAERKRKELLKFPEDLSALDDATKTTIEQLQNEINLLDSRIKKVRKQIDLPSTETEIKSQMIEFLQMAEREVAGLQKDMDELESVRKSLAEFFCEDPATFKLEDCFKILHGFCVKFKQAVAENERRRIQEEQTYLRRKQREEQLAAKRRQLNSNNSDMLDCNSMVDNIFCDIRSGFSPKRSMDKDGKMRKLQNGNMTSEDDNMSSPGLSRRRMGSFSGHLVENHAQDSPDITPTGSLRRRRSRVPMEEDDSNLMDFLRTSGQEIACRERKSWGSLDRSWARRARGGRRRPDLLSADFSGERERPTSPSPLAEHKPLIPVPENEDKPRAWKQKIEAWLQENEKEENESSASEEIKRRNRKNLSVNRRSLEGDSESESRSGILDTLPEERISKSNEPSPMEYKRVYPDWKPAIDQTDVVGVMEAIEDKSIWRKSNLNLPNAADEAEQDARKLRRQRSRGNMEQINASNLMYIKEEEKRKGLISALSQVPIQDRLTLYLRRPSEDKNFYRSGSLRAPKKIDVVSNSGSIPSSPIMTRSSLLRKYRYGSNVSEDANDDRTLPPYVPRRIQKTKDEDDVISDKIEIDSDNIETPPATRRKFGKMREFSSSLEDEPRRLEPIETSQEFESPPEEGDRVSPEGRSDKEMMNERGSLLRNSQRLRDIARRNEEEEVLGDGQFDRFSSTRRTRRYKKSVDSGPDVTEKENDENNSTLAGDQMSRPSPTQPTPQELTSSTTVHVDDKEARLKKWQNRLKYHGTAVQNEDTRLAQEAITDINKFGSELKNIDQMNQGNPKKSEQSYKGGNNLNDGKRLQRGQSLQESRRGSMGRSNNNNDNNDTKADIKSTNNQIDEIYLNNDKSDFIPEIRVQANTPACLKTKPEQHELNDEGFEETQSLGSETPSQGTSSGCNYEQDSVDSHGLIRDNNNKKRSGKLNRADSSGSGDTNTSSSTNPPVKKFIRNSNATRSLMTPTRVGTLMQKLHRSDLRSNNRLDRSNSLKVSQKQGGAEERKILLSKYSNLRKTDSQSSLSGNKGNGQINKRRGVERSNSRTSLRSSRSSLNSSTSVNTVRNVSSKSSGSVQSVPPNEKSTTTTTRRLAGYTTAIKNLTNNLKKESADKQNFGYKKSSGSQPSSEDRKKPLGQVQLRNSIEKIKTNVPASRSSSSGSSIGPTARRPKSSTLNTSFKENQSIKESKGGIGSGGNGGSTGGGGPQSRSSSTGSITSELKPKMTKLTTGLSSSSKQKENNNYGNTGIKIPRTTGIGGGLNFMKPTAASSAKEPEIKFLNKLGYATGNTLNPTNCITQKSKAGGKNRKNSKILKNCGYATGNTRKHDKLHNSKK</sequence>
<gene>
    <name evidence="5" type="primary">8235848</name>
    <name evidence="4" type="ORF">Phum_PHUM491810</name>
</gene>
<protein>
    <recommendedName>
        <fullName evidence="3">FH2 domain-containing protein</fullName>
    </recommendedName>
</protein>
<feature type="region of interest" description="Disordered" evidence="2">
    <location>
        <begin position="578"/>
        <end position="624"/>
    </location>
</feature>
<dbReference type="OrthoDB" id="26518at2759"/>
<reference evidence="5" key="3">
    <citation type="submission" date="2020-05" db="UniProtKB">
        <authorList>
            <consortium name="EnsemblMetazoa"/>
        </authorList>
    </citation>
    <scope>IDENTIFICATION</scope>
    <source>
        <strain evidence="5">USDA</strain>
    </source>
</reference>
<dbReference type="HOGENOM" id="CLU_001578_0_0_1"/>
<dbReference type="PANTHER" id="PTHR46345:SF8">
    <property type="entry name" value="FORMIN 3, ISOFORM B"/>
    <property type="match status" value="1"/>
</dbReference>
<dbReference type="Pfam" id="PF02181">
    <property type="entry name" value="FH2"/>
    <property type="match status" value="1"/>
</dbReference>
<feature type="compositionally biased region" description="Basic and acidic residues" evidence="2">
    <location>
        <begin position="1207"/>
        <end position="1218"/>
    </location>
</feature>
<feature type="region of interest" description="Disordered" evidence="2">
    <location>
        <begin position="1"/>
        <end position="23"/>
    </location>
</feature>
<dbReference type="Gene3D" id="1.20.58.2220">
    <property type="entry name" value="Formin, FH2 domain"/>
    <property type="match status" value="1"/>
</dbReference>
<keyword evidence="6" id="KW-1185">Reference proteome</keyword>
<feature type="compositionally biased region" description="Gly residues" evidence="2">
    <location>
        <begin position="1486"/>
        <end position="1502"/>
    </location>
</feature>
<feature type="compositionally biased region" description="Basic and acidic residues" evidence="2">
    <location>
        <begin position="952"/>
        <end position="961"/>
    </location>
</feature>
<feature type="compositionally biased region" description="Low complexity" evidence="2">
    <location>
        <begin position="1340"/>
        <end position="1374"/>
    </location>
</feature>
<feature type="region of interest" description="Disordered" evidence="2">
    <location>
        <begin position="476"/>
        <end position="553"/>
    </location>
</feature>
<feature type="compositionally biased region" description="Polar residues" evidence="2">
    <location>
        <begin position="1078"/>
        <end position="1099"/>
    </location>
</feature>
<evidence type="ECO:0000313" key="6">
    <source>
        <dbReference type="Proteomes" id="UP000009046"/>
    </source>
</evidence>
<dbReference type="InterPro" id="IPR015425">
    <property type="entry name" value="FH2_Formin"/>
</dbReference>
<evidence type="ECO:0000256" key="1">
    <source>
        <dbReference type="SAM" id="Coils"/>
    </source>
</evidence>
<feature type="compositionally biased region" description="Polar residues" evidence="2">
    <location>
        <begin position="1251"/>
        <end position="1260"/>
    </location>
</feature>
<dbReference type="EMBL" id="DS235824">
    <property type="protein sequence ID" value="EEB17872.1"/>
    <property type="molecule type" value="Genomic_DNA"/>
</dbReference>
<dbReference type="RefSeq" id="XP_002430610.1">
    <property type="nucleotide sequence ID" value="XM_002430565.1"/>
</dbReference>
<evidence type="ECO:0000256" key="2">
    <source>
        <dbReference type="SAM" id="MobiDB-lite"/>
    </source>
</evidence>
<dbReference type="CTD" id="8235848"/>
<dbReference type="InterPro" id="IPR042201">
    <property type="entry name" value="FH2_Formin_sf"/>
</dbReference>
<feature type="region of interest" description="Disordered" evidence="2">
    <location>
        <begin position="1075"/>
        <end position="1136"/>
    </location>
</feature>
<dbReference type="eggNOG" id="KOG1922">
    <property type="taxonomic scope" value="Eukaryota"/>
</dbReference>
<feature type="region of interest" description="Disordered" evidence="2">
    <location>
        <begin position="1272"/>
        <end position="1388"/>
    </location>
</feature>
<feature type="compositionally biased region" description="Low complexity" evidence="2">
    <location>
        <begin position="1229"/>
        <end position="1243"/>
    </location>
</feature>
<dbReference type="Proteomes" id="UP000009046">
    <property type="component" value="Unassembled WGS sequence"/>
</dbReference>
<feature type="region of interest" description="Disordered" evidence="2">
    <location>
        <begin position="661"/>
        <end position="697"/>
    </location>
</feature>
<feature type="compositionally biased region" description="Polar residues" evidence="2">
    <location>
        <begin position="1468"/>
        <end position="1478"/>
    </location>
</feature>
<organism>
    <name type="scientific">Pediculus humanus subsp. corporis</name>
    <name type="common">Body louse</name>
    <dbReference type="NCBI Taxonomy" id="121224"/>
    <lineage>
        <taxon>Eukaryota</taxon>
        <taxon>Metazoa</taxon>
        <taxon>Ecdysozoa</taxon>
        <taxon>Arthropoda</taxon>
        <taxon>Hexapoda</taxon>
        <taxon>Insecta</taxon>
        <taxon>Pterygota</taxon>
        <taxon>Neoptera</taxon>
        <taxon>Paraneoptera</taxon>
        <taxon>Psocodea</taxon>
        <taxon>Troctomorpha</taxon>
        <taxon>Phthiraptera</taxon>
        <taxon>Anoplura</taxon>
        <taxon>Pediculidae</taxon>
        <taxon>Pediculus</taxon>
    </lineage>
</organism>
<name>E0VWW6_PEDHC</name>
<dbReference type="SMART" id="SM00498">
    <property type="entry name" value="FH2"/>
    <property type="match status" value="1"/>
</dbReference>
<feature type="compositionally biased region" description="Low complexity" evidence="2">
    <location>
        <begin position="1503"/>
        <end position="1514"/>
    </location>
</feature>
<dbReference type="FunCoup" id="E0VWW6">
    <property type="interactions" value="38"/>
</dbReference>
<reference evidence="4" key="2">
    <citation type="submission" date="2007-04" db="EMBL/GenBank/DDBJ databases">
        <title>The genome of the human body louse.</title>
        <authorList>
            <consortium name="The Human Body Louse Genome Consortium"/>
            <person name="Kirkness E."/>
            <person name="Walenz B."/>
            <person name="Hass B."/>
            <person name="Bruggner R."/>
            <person name="Strausberg R."/>
        </authorList>
    </citation>
    <scope>NUCLEOTIDE SEQUENCE</scope>
    <source>
        <strain evidence="4">USDA</strain>
    </source>
</reference>
<dbReference type="SUPFAM" id="SSF101447">
    <property type="entry name" value="Formin homology 2 domain (FH2 domain)"/>
    <property type="match status" value="1"/>
</dbReference>
<feature type="domain" description="FH2" evidence="3">
    <location>
        <begin position="34"/>
        <end position="439"/>
    </location>
</feature>
<feature type="compositionally biased region" description="Basic and acidic residues" evidence="2">
    <location>
        <begin position="925"/>
        <end position="941"/>
    </location>
</feature>
<dbReference type="PROSITE" id="PS51444">
    <property type="entry name" value="FH2"/>
    <property type="match status" value="1"/>
</dbReference>
<evidence type="ECO:0000313" key="5">
    <source>
        <dbReference type="EnsemblMetazoa" id="PHUM491810-PA"/>
    </source>
</evidence>
<dbReference type="EnsemblMetazoa" id="PHUM491810-RA">
    <property type="protein sequence ID" value="PHUM491810-PA"/>
    <property type="gene ID" value="PHUM491810"/>
</dbReference>
<feature type="region of interest" description="Disordered" evidence="2">
    <location>
        <begin position="1402"/>
        <end position="1545"/>
    </location>
</feature>
<feature type="compositionally biased region" description="Pro residues" evidence="2">
    <location>
        <begin position="1"/>
        <end position="10"/>
    </location>
</feature>
<dbReference type="STRING" id="121224.E0VWW6"/>
<feature type="region of interest" description="Disordered" evidence="2">
    <location>
        <begin position="862"/>
        <end position="1035"/>
    </location>
</feature>
<evidence type="ECO:0000259" key="3">
    <source>
        <dbReference type="PROSITE" id="PS51444"/>
    </source>
</evidence>
<reference evidence="4" key="1">
    <citation type="submission" date="2007-04" db="EMBL/GenBank/DDBJ databases">
        <title>Annotation of Pediculus humanus corporis strain USDA.</title>
        <authorList>
            <person name="Kirkness E."/>
            <person name="Hannick L."/>
            <person name="Hass B."/>
            <person name="Bruggner R."/>
            <person name="Lawson D."/>
            <person name="Bidwell S."/>
            <person name="Joardar V."/>
            <person name="Caler E."/>
            <person name="Walenz B."/>
            <person name="Inman J."/>
            <person name="Schobel S."/>
            <person name="Galinsky K."/>
            <person name="Amedeo P."/>
            <person name="Strausberg R."/>
        </authorList>
    </citation>
    <scope>NUCLEOTIDE SEQUENCE</scope>
    <source>
        <strain evidence="4">USDA</strain>
    </source>
</reference>
<feature type="compositionally biased region" description="Polar residues" evidence="2">
    <location>
        <begin position="1307"/>
        <end position="1329"/>
    </location>
</feature>
<dbReference type="PANTHER" id="PTHR46345">
    <property type="entry name" value="INVERTED FORMIN-2"/>
    <property type="match status" value="1"/>
</dbReference>